<dbReference type="InterPro" id="IPR002491">
    <property type="entry name" value="ABC_transptr_periplasmic_BD"/>
</dbReference>
<dbReference type="InterPro" id="IPR051313">
    <property type="entry name" value="Bact_iron-sidero_bind"/>
</dbReference>
<comment type="similarity">
    <text evidence="2">Belongs to the bacterial solute-binding protein 8 family.</text>
</comment>
<evidence type="ECO:0000313" key="9">
    <source>
        <dbReference type="Proteomes" id="UP001501736"/>
    </source>
</evidence>
<organism evidence="8 9">
    <name type="scientific">Nesterenkonia halobia</name>
    <dbReference type="NCBI Taxonomy" id="37922"/>
    <lineage>
        <taxon>Bacteria</taxon>
        <taxon>Bacillati</taxon>
        <taxon>Actinomycetota</taxon>
        <taxon>Actinomycetes</taxon>
        <taxon>Micrococcales</taxon>
        <taxon>Micrococcaceae</taxon>
        <taxon>Nesterenkonia</taxon>
    </lineage>
</organism>
<dbReference type="Pfam" id="PF01497">
    <property type="entry name" value="Peripla_BP_2"/>
    <property type="match status" value="1"/>
</dbReference>
<evidence type="ECO:0000256" key="4">
    <source>
        <dbReference type="ARBA" id="ARBA00022729"/>
    </source>
</evidence>
<comment type="subcellular location">
    <subcellularLocation>
        <location evidence="1">Cell envelope</location>
    </subcellularLocation>
</comment>
<keyword evidence="9" id="KW-1185">Reference proteome</keyword>
<accession>A0ABP6RF64</accession>
<feature type="domain" description="Fe/B12 periplasmic-binding" evidence="7">
    <location>
        <begin position="65"/>
        <end position="335"/>
    </location>
</feature>
<feature type="signal peptide" evidence="6">
    <location>
        <begin position="1"/>
        <end position="29"/>
    </location>
</feature>
<comment type="caution">
    <text evidence="8">The sequence shown here is derived from an EMBL/GenBank/DDBJ whole genome shotgun (WGS) entry which is preliminary data.</text>
</comment>
<dbReference type="PANTHER" id="PTHR30532">
    <property type="entry name" value="IRON III DICITRATE-BINDING PERIPLASMIC PROTEIN"/>
    <property type="match status" value="1"/>
</dbReference>
<reference evidence="9" key="1">
    <citation type="journal article" date="2019" name="Int. J. Syst. Evol. Microbiol.">
        <title>The Global Catalogue of Microorganisms (GCM) 10K type strain sequencing project: providing services to taxonomists for standard genome sequencing and annotation.</title>
        <authorList>
            <consortium name="The Broad Institute Genomics Platform"/>
            <consortium name="The Broad Institute Genome Sequencing Center for Infectious Disease"/>
            <person name="Wu L."/>
            <person name="Ma J."/>
        </authorList>
    </citation>
    <scope>NUCLEOTIDE SEQUENCE [LARGE SCALE GENOMIC DNA]</scope>
    <source>
        <strain evidence="9">JCM 11483</strain>
    </source>
</reference>
<evidence type="ECO:0000259" key="7">
    <source>
        <dbReference type="PROSITE" id="PS50983"/>
    </source>
</evidence>
<evidence type="ECO:0000256" key="2">
    <source>
        <dbReference type="ARBA" id="ARBA00008814"/>
    </source>
</evidence>
<dbReference type="Gene3D" id="3.40.50.1980">
    <property type="entry name" value="Nitrogenase molybdenum iron protein domain"/>
    <property type="match status" value="2"/>
</dbReference>
<dbReference type="EMBL" id="BAAAYG010000005">
    <property type="protein sequence ID" value="GAA3284124.1"/>
    <property type="molecule type" value="Genomic_DNA"/>
</dbReference>
<evidence type="ECO:0000256" key="1">
    <source>
        <dbReference type="ARBA" id="ARBA00004196"/>
    </source>
</evidence>
<keyword evidence="3" id="KW-0813">Transport</keyword>
<keyword evidence="4 6" id="KW-0732">Signal</keyword>
<feature type="chain" id="PRO_5046025312" evidence="6">
    <location>
        <begin position="30"/>
        <end position="350"/>
    </location>
</feature>
<feature type="region of interest" description="Disordered" evidence="5">
    <location>
        <begin position="26"/>
        <end position="64"/>
    </location>
</feature>
<dbReference type="SUPFAM" id="SSF53807">
    <property type="entry name" value="Helical backbone' metal receptor"/>
    <property type="match status" value="1"/>
</dbReference>
<gene>
    <name evidence="8" type="ORF">GCM10020260_14040</name>
</gene>
<feature type="compositionally biased region" description="Basic and acidic residues" evidence="5">
    <location>
        <begin position="51"/>
        <end position="60"/>
    </location>
</feature>
<evidence type="ECO:0000313" key="8">
    <source>
        <dbReference type="EMBL" id="GAA3284124.1"/>
    </source>
</evidence>
<dbReference type="PANTHER" id="PTHR30532:SF28">
    <property type="entry name" value="PETROBACTIN-BINDING PROTEIN YCLQ"/>
    <property type="match status" value="1"/>
</dbReference>
<proteinExistence type="inferred from homology"/>
<dbReference type="Proteomes" id="UP001501736">
    <property type="component" value="Unassembled WGS sequence"/>
</dbReference>
<dbReference type="PROSITE" id="PS51257">
    <property type="entry name" value="PROKAR_LIPOPROTEIN"/>
    <property type="match status" value="1"/>
</dbReference>
<sequence>MLVTRASRSAAPAAVALLALTACSGQASADDPGAGSSDSSGSSEAAAVEVTDNHGTHEVDQDYDSVIATDNRSFRILEELGVELSAAPRQLMADEVSYKDDESILDMGLHREPDLEQVVAAEPDLIINGQRFAQHREDIAELAPEATLLEFDPRDGEPFDQELIRQVEALGTVFGEEEAAAGLVEDFEAQIDRAREAYDGESSTMGLLTSGGDISYVAPTTGRAIGPVFDILGLEPALEQTGEDESHGDDISVEAIAAAEPEWLLVLDRDAQIAAGEDDYTPAAELIEESEALQDVPAVEEDQIVHLPANFYTTEDIQAYTEFFADFADALESAGETSGETSDESEESDQ</sequence>
<feature type="region of interest" description="Disordered" evidence="5">
    <location>
        <begin position="331"/>
        <end position="350"/>
    </location>
</feature>
<feature type="compositionally biased region" description="Acidic residues" evidence="5">
    <location>
        <begin position="341"/>
        <end position="350"/>
    </location>
</feature>
<protein>
    <submittedName>
        <fullName evidence="8">ABC transporter substrate-binding protein</fullName>
    </submittedName>
</protein>
<dbReference type="PROSITE" id="PS50983">
    <property type="entry name" value="FE_B12_PBP"/>
    <property type="match status" value="1"/>
</dbReference>
<name>A0ABP6RF64_9MICC</name>
<evidence type="ECO:0000256" key="5">
    <source>
        <dbReference type="SAM" id="MobiDB-lite"/>
    </source>
</evidence>
<feature type="compositionally biased region" description="Low complexity" evidence="5">
    <location>
        <begin position="26"/>
        <end position="47"/>
    </location>
</feature>
<evidence type="ECO:0000256" key="6">
    <source>
        <dbReference type="SAM" id="SignalP"/>
    </source>
</evidence>
<dbReference type="RefSeq" id="WP_344719665.1">
    <property type="nucleotide sequence ID" value="NZ_BAAAYG010000005.1"/>
</dbReference>
<evidence type="ECO:0000256" key="3">
    <source>
        <dbReference type="ARBA" id="ARBA00022448"/>
    </source>
</evidence>